<evidence type="ECO:0000256" key="1">
    <source>
        <dbReference type="SAM" id="SignalP"/>
    </source>
</evidence>
<evidence type="ECO:0000313" key="2">
    <source>
        <dbReference type="EMBL" id="NNG57965.1"/>
    </source>
</evidence>
<evidence type="ECO:0000313" key="3">
    <source>
        <dbReference type="EMBL" id="QPT07901.1"/>
    </source>
</evidence>
<proteinExistence type="predicted"/>
<dbReference type="InterPro" id="IPR025737">
    <property type="entry name" value="FApF"/>
</dbReference>
<dbReference type="Pfam" id="PF13557">
    <property type="entry name" value="Phenol_MetA_deg"/>
    <property type="match status" value="1"/>
</dbReference>
<gene>
    <name evidence="2" type="ORF">HKX06_11345</name>
    <name evidence="3" type="ORF">I6G38_14070</name>
</gene>
<feature type="chain" id="PRO_5036102872" evidence="1">
    <location>
        <begin position="26"/>
        <end position="288"/>
    </location>
</feature>
<dbReference type="OrthoDB" id="7220636at2"/>
<evidence type="ECO:0000313" key="5">
    <source>
        <dbReference type="Proteomes" id="UP000594836"/>
    </source>
</evidence>
<reference evidence="2 4" key="1">
    <citation type="submission" date="2020-05" db="EMBL/GenBank/DDBJ databases">
        <title>Draft Genome Sequences of Sphingomonas sp. Isolated from the International Space Station.</title>
        <authorList>
            <person name="Bijlani S."/>
            <person name="Singh N.K."/>
            <person name="Mason C.E."/>
            <person name="Wang C.C."/>
            <person name="Venkateswaran K."/>
        </authorList>
    </citation>
    <scope>NUCLEOTIDE SEQUENCE [LARGE SCALE GENOMIC DNA]</scope>
    <source>
        <strain evidence="2 4">FKI-L5-BR-P1</strain>
    </source>
</reference>
<protein>
    <submittedName>
        <fullName evidence="2">Transporter</fullName>
    </submittedName>
</protein>
<dbReference type="Proteomes" id="UP000594836">
    <property type="component" value="Chromosome"/>
</dbReference>
<organism evidence="2 4">
    <name type="scientific">Sphingomonas paucimobilis</name>
    <name type="common">Pseudomonas paucimobilis</name>
    <dbReference type="NCBI Taxonomy" id="13689"/>
    <lineage>
        <taxon>Bacteria</taxon>
        <taxon>Pseudomonadati</taxon>
        <taxon>Pseudomonadota</taxon>
        <taxon>Alphaproteobacteria</taxon>
        <taxon>Sphingomonadales</taxon>
        <taxon>Sphingomonadaceae</taxon>
        <taxon>Sphingomonas</taxon>
    </lineage>
</organism>
<dbReference type="RefSeq" id="WP_007404320.1">
    <property type="nucleotide sequence ID" value="NZ_AP023323.1"/>
</dbReference>
<dbReference type="EMBL" id="CP065713">
    <property type="protein sequence ID" value="QPT07901.1"/>
    <property type="molecule type" value="Genomic_DNA"/>
</dbReference>
<sequence length="288" mass="31133">MYSYQRLAAGAGLAFVAIAPTSASARDITFAVIGPQEYNLPTNGFKPFDVAVQYIEYDSSGRSFDDRGNEITGPHQTLVVGLSKYVHFWTFKGLPDVGFAWEYIQPEVRLTGPGLKASGFGDPLTGPAVWIKPSKNTTLGFQTFASIPIGASEVTNNYWANFSSIFFDWQGRRLAFTGDAGVILRGNRHDGRLPDVDEGNSFHANGRLSLKTGTRFEPFVAADWQGNAHSRIGGTVVPLSSGHDTALGTGVLVGLGDKFSLTARYSRSIEGRNVPITNAAYVKLALVF</sequence>
<name>A0A411LF94_SPHPI</name>
<dbReference type="Proteomes" id="UP000550136">
    <property type="component" value="Unassembled WGS sequence"/>
</dbReference>
<evidence type="ECO:0000313" key="4">
    <source>
        <dbReference type="Proteomes" id="UP000550136"/>
    </source>
</evidence>
<accession>A0A411LF94</accession>
<feature type="signal peptide" evidence="1">
    <location>
        <begin position="1"/>
        <end position="25"/>
    </location>
</feature>
<dbReference type="AlphaFoldDB" id="A0A411LF94"/>
<keyword evidence="1" id="KW-0732">Signal</keyword>
<reference evidence="3 5" key="2">
    <citation type="submission" date="2020-12" db="EMBL/GenBank/DDBJ databases">
        <title>FDA dAtabase for Regulatory Grade micrObial Sequences (FDA-ARGOS): Supporting development and validation of Infectious Disease Dx tests.</title>
        <authorList>
            <person name="Sproer C."/>
            <person name="Gronow S."/>
            <person name="Severitt S."/>
            <person name="Schroder I."/>
            <person name="Tallon L."/>
            <person name="Sadzewicz L."/>
            <person name="Zhao X."/>
            <person name="Boylan J."/>
            <person name="Ott S."/>
            <person name="Bowen H."/>
            <person name="Vavikolanu K."/>
            <person name="Mehta A."/>
            <person name="Aluvathingal J."/>
            <person name="Nadendla S."/>
            <person name="Lowell S."/>
            <person name="Myers T."/>
            <person name="Yan Y."/>
            <person name="Sichtig H."/>
        </authorList>
    </citation>
    <scope>NUCLEOTIDE SEQUENCE [LARGE SCALE GENOMIC DNA]</scope>
    <source>
        <strain evidence="3 5">FDAARGOS_881</strain>
    </source>
</reference>
<dbReference type="EMBL" id="JABEOU010000033">
    <property type="protein sequence ID" value="NNG57965.1"/>
    <property type="molecule type" value="Genomic_DNA"/>
</dbReference>